<accession>A0A2J7PMT3</accession>
<reference evidence="2 3" key="1">
    <citation type="submission" date="2017-12" db="EMBL/GenBank/DDBJ databases">
        <title>Hemimetabolous genomes reveal molecular basis of termite eusociality.</title>
        <authorList>
            <person name="Harrison M.C."/>
            <person name="Jongepier E."/>
            <person name="Robertson H.M."/>
            <person name="Arning N."/>
            <person name="Bitard-Feildel T."/>
            <person name="Chao H."/>
            <person name="Childers C.P."/>
            <person name="Dinh H."/>
            <person name="Doddapaneni H."/>
            <person name="Dugan S."/>
            <person name="Gowin J."/>
            <person name="Greiner C."/>
            <person name="Han Y."/>
            <person name="Hu H."/>
            <person name="Hughes D.S.T."/>
            <person name="Huylmans A.-K."/>
            <person name="Kemena C."/>
            <person name="Kremer L.P.M."/>
            <person name="Lee S.L."/>
            <person name="Lopez-Ezquerra A."/>
            <person name="Mallet L."/>
            <person name="Monroy-Kuhn J.M."/>
            <person name="Moser A."/>
            <person name="Murali S.C."/>
            <person name="Muzny D.M."/>
            <person name="Otani S."/>
            <person name="Piulachs M.-D."/>
            <person name="Poelchau M."/>
            <person name="Qu J."/>
            <person name="Schaub F."/>
            <person name="Wada-Katsumata A."/>
            <person name="Worley K.C."/>
            <person name="Xie Q."/>
            <person name="Ylla G."/>
            <person name="Poulsen M."/>
            <person name="Gibbs R.A."/>
            <person name="Schal C."/>
            <person name="Richards S."/>
            <person name="Belles X."/>
            <person name="Korb J."/>
            <person name="Bornberg-Bauer E."/>
        </authorList>
    </citation>
    <scope>NUCLEOTIDE SEQUENCE [LARGE SCALE GENOMIC DNA]</scope>
    <source>
        <tissue evidence="2">Whole body</tissue>
    </source>
</reference>
<evidence type="ECO:0000256" key="1">
    <source>
        <dbReference type="SAM" id="MobiDB-lite"/>
    </source>
</evidence>
<dbReference type="Proteomes" id="UP000235965">
    <property type="component" value="Unassembled WGS sequence"/>
</dbReference>
<dbReference type="EMBL" id="NEVH01023960">
    <property type="protein sequence ID" value="PNF17629.1"/>
    <property type="molecule type" value="Genomic_DNA"/>
</dbReference>
<gene>
    <name evidence="2" type="ORF">B7P43_G07377</name>
</gene>
<feature type="region of interest" description="Disordered" evidence="1">
    <location>
        <begin position="1"/>
        <end position="71"/>
    </location>
</feature>
<organism evidence="2 3">
    <name type="scientific">Cryptotermes secundus</name>
    <dbReference type="NCBI Taxonomy" id="105785"/>
    <lineage>
        <taxon>Eukaryota</taxon>
        <taxon>Metazoa</taxon>
        <taxon>Ecdysozoa</taxon>
        <taxon>Arthropoda</taxon>
        <taxon>Hexapoda</taxon>
        <taxon>Insecta</taxon>
        <taxon>Pterygota</taxon>
        <taxon>Neoptera</taxon>
        <taxon>Polyneoptera</taxon>
        <taxon>Dictyoptera</taxon>
        <taxon>Blattodea</taxon>
        <taxon>Blattoidea</taxon>
        <taxon>Termitoidae</taxon>
        <taxon>Kalotermitidae</taxon>
        <taxon>Cryptotermitinae</taxon>
        <taxon>Cryptotermes</taxon>
    </lineage>
</organism>
<evidence type="ECO:0000313" key="3">
    <source>
        <dbReference type="Proteomes" id="UP000235965"/>
    </source>
</evidence>
<sequence>MDKVQKIKGRKEQIKKETNKQKKQMRMEKLKSKEREGKMQLRHASNNSSRNVETSTCGRRLKRESDVGDLT</sequence>
<comment type="caution">
    <text evidence="2">The sequence shown here is derived from an EMBL/GenBank/DDBJ whole genome shotgun (WGS) entry which is preliminary data.</text>
</comment>
<dbReference type="InParanoid" id="A0A2J7PMT3"/>
<dbReference type="AlphaFoldDB" id="A0A2J7PMT3"/>
<evidence type="ECO:0000313" key="2">
    <source>
        <dbReference type="EMBL" id="PNF17629.1"/>
    </source>
</evidence>
<keyword evidence="3" id="KW-1185">Reference proteome</keyword>
<proteinExistence type="predicted"/>
<feature type="compositionally biased region" description="Basic and acidic residues" evidence="1">
    <location>
        <begin position="1"/>
        <end position="39"/>
    </location>
</feature>
<name>A0A2J7PMT3_9NEOP</name>
<protein>
    <submittedName>
        <fullName evidence="2">Uncharacterized protein</fullName>
    </submittedName>
</protein>
<feature type="compositionally biased region" description="Polar residues" evidence="1">
    <location>
        <begin position="43"/>
        <end position="57"/>
    </location>
</feature>